<comment type="caution">
    <text evidence="2">The sequence shown here is derived from an EMBL/GenBank/DDBJ whole genome shotgun (WGS) entry which is preliminary data.</text>
</comment>
<evidence type="ECO:0000313" key="3">
    <source>
        <dbReference type="Proteomes" id="UP000528460"/>
    </source>
</evidence>
<keyword evidence="1" id="KW-0732">Signal</keyword>
<reference evidence="2 3" key="1">
    <citation type="submission" date="2020-05" db="EMBL/GenBank/DDBJ databases">
        <authorList>
            <person name="Whitworth D."/>
        </authorList>
    </citation>
    <scope>NUCLEOTIDE SEQUENCE [LARGE SCALE GENOMIC DNA]</scope>
    <source>
        <strain evidence="2 3">CA046A</strain>
    </source>
</reference>
<proteinExistence type="predicted"/>
<dbReference type="AlphaFoldDB" id="A0A7Y4JU20"/>
<organism evidence="2 3">
    <name type="scientific">Corallococcus exercitus</name>
    <dbReference type="NCBI Taxonomy" id="2316736"/>
    <lineage>
        <taxon>Bacteria</taxon>
        <taxon>Pseudomonadati</taxon>
        <taxon>Myxococcota</taxon>
        <taxon>Myxococcia</taxon>
        <taxon>Myxococcales</taxon>
        <taxon>Cystobacterineae</taxon>
        <taxon>Myxococcaceae</taxon>
        <taxon>Corallococcus</taxon>
    </lineage>
</organism>
<evidence type="ECO:0000256" key="1">
    <source>
        <dbReference type="SAM" id="SignalP"/>
    </source>
</evidence>
<feature type="chain" id="PRO_5031333218" evidence="1">
    <location>
        <begin position="25"/>
        <end position="758"/>
    </location>
</feature>
<dbReference type="EMBL" id="JABFJW010000143">
    <property type="protein sequence ID" value="NOK11173.1"/>
    <property type="molecule type" value="Genomic_DNA"/>
</dbReference>
<sequence length="758" mass="82688">MKNARTVLGLVGLAVLLPPVIADACGPEFEPEPRFQVSDNPDRPFDSFAAGRLGVIPRTYDAPYLAYAWRTMMGIPTTAAEQKHLVAGWEDAERRYGYGSDAEWASQQWSAVRKEVAPSLEPRPLAFMGDQGYVRYSRIHGDAFLHAASTARTLAREWKQRPALLSEWVGNQDSVFSEGCALSEPEPGFVETLTPREQARRQAERDYQAAAMLLYCGNFDAAAQAFQAISGSAESPYRVLAAYLVARTRLRQALFGLPDGEGSPPNVDEATTLARFTRAEEAIQKVLADPKLREVHGPARRLLSVVRWRFSPGPWRCELFSRVLEKGTGSALQSELAGISTGPDADGAELTCPGLKPRAAELLEWLQLMSIPPNGDDGAPMGPGPAKAFETAVARWKKTAHTPWLVLSLLAARADAPEVPALLADAAKVPVDAPAGMTLAWRSVQLLRERGQLAEARARLDAIPLALVRDQASTDNLLREERLHLANSWDEALRNAAQLVADVGSGPHQDWNASAPETAAMGLGPARARYLESHVPTRRMREWVALPGVSPALRRQLSWTVFARAAVVGDDATLKAQAVTLAETEPKARAELLAIVGRPTLEERLFDARLLLMGLPAVSARLQPGRDRLADVAPALDLTEDLSWFRNGWCVPGVEGLVDPPGTPGPLPVASPEEQADATAEWKALNVAGSSVAFFSNVALDWAKAHPEDPRSPIALFRAVRSSKRGCGRNTPEAKKAFSWLHKRYGKTEWARRTPYVY</sequence>
<accession>A0A7Y4JU20</accession>
<feature type="signal peptide" evidence="1">
    <location>
        <begin position="1"/>
        <end position="24"/>
    </location>
</feature>
<dbReference type="Proteomes" id="UP000528460">
    <property type="component" value="Unassembled WGS sequence"/>
</dbReference>
<name>A0A7Y4JU20_9BACT</name>
<dbReference type="RefSeq" id="WP_171416351.1">
    <property type="nucleotide sequence ID" value="NZ_JABFJW010000143.1"/>
</dbReference>
<evidence type="ECO:0000313" key="2">
    <source>
        <dbReference type="EMBL" id="NOK11173.1"/>
    </source>
</evidence>
<gene>
    <name evidence="2" type="ORF">HNS30_19205</name>
</gene>
<protein>
    <submittedName>
        <fullName evidence="2">Uncharacterized protein</fullName>
    </submittedName>
</protein>